<dbReference type="RefSeq" id="WP_032571479.1">
    <property type="nucleotide sequence ID" value="NZ_BAABYZ010000001.1"/>
</dbReference>
<feature type="transmembrane region" description="Helical" evidence="1">
    <location>
        <begin position="5"/>
        <end position="21"/>
    </location>
</feature>
<feature type="transmembrane region" description="Helical" evidence="1">
    <location>
        <begin position="41"/>
        <end position="59"/>
    </location>
</feature>
<evidence type="ECO:0000313" key="3">
    <source>
        <dbReference type="Proteomes" id="UP000460666"/>
    </source>
</evidence>
<dbReference type="Proteomes" id="UP000460666">
    <property type="component" value="Unassembled WGS sequence"/>
</dbReference>
<proteinExistence type="predicted"/>
<reference evidence="2 3" key="1">
    <citation type="journal article" date="2019" name="Nat. Med.">
        <title>A library of human gut bacterial isolates paired with longitudinal multiomics data enables mechanistic microbiome research.</title>
        <authorList>
            <person name="Poyet M."/>
            <person name="Groussin M."/>
            <person name="Gibbons S.M."/>
            <person name="Avila-Pacheco J."/>
            <person name="Jiang X."/>
            <person name="Kearney S.M."/>
            <person name="Perrotta A.R."/>
            <person name="Berdy B."/>
            <person name="Zhao S."/>
            <person name="Lieberman T.D."/>
            <person name="Swanson P.K."/>
            <person name="Smith M."/>
            <person name="Roesemann S."/>
            <person name="Alexander J.E."/>
            <person name="Rich S.A."/>
            <person name="Livny J."/>
            <person name="Vlamakis H."/>
            <person name="Clish C."/>
            <person name="Bullock K."/>
            <person name="Deik A."/>
            <person name="Scott J."/>
            <person name="Pierce K.A."/>
            <person name="Xavier R.J."/>
            <person name="Alm E.J."/>
        </authorList>
    </citation>
    <scope>NUCLEOTIDE SEQUENCE [LARGE SCALE GENOMIC DNA]</scope>
    <source>
        <strain evidence="2 3">BIOML-A46</strain>
    </source>
</reference>
<sequence>MDAKLMIKLIIIATVCIIIMHEKIRGYLKAKLLFDISQSTYIKSIIGIALFTIVCVTCNSQGLNKYDNYDSEKERKNLIVNKAFIAAKAEVKLKLKSPSTAKFATEFDKESKYKINDDESVIIQSYVDAQNSFGAIIRTNFRCTVDKYGKVKDLKTW</sequence>
<dbReference type="AlphaFoldDB" id="A0A5M5QHR9"/>
<gene>
    <name evidence="2" type="ORF">F2Z89_00340</name>
</gene>
<accession>A0A5M5QHR9</accession>
<evidence type="ECO:0000313" key="2">
    <source>
        <dbReference type="EMBL" id="KAA5001795.1"/>
    </source>
</evidence>
<comment type="caution">
    <text evidence="2">The sequence shown here is derived from an EMBL/GenBank/DDBJ whole genome shotgun (WGS) entry which is preliminary data.</text>
</comment>
<dbReference type="EMBL" id="VWCJ01000001">
    <property type="protein sequence ID" value="KAA5001795.1"/>
    <property type="molecule type" value="Genomic_DNA"/>
</dbReference>
<keyword evidence="1" id="KW-0472">Membrane</keyword>
<evidence type="ECO:0008006" key="4">
    <source>
        <dbReference type="Google" id="ProtNLM"/>
    </source>
</evidence>
<protein>
    <recommendedName>
        <fullName evidence="4">Transmembrane protein</fullName>
    </recommendedName>
</protein>
<evidence type="ECO:0000256" key="1">
    <source>
        <dbReference type="SAM" id="Phobius"/>
    </source>
</evidence>
<name>A0A5M5QHR9_BACFG</name>
<organism evidence="2 3">
    <name type="scientific">Bacteroides fragilis</name>
    <dbReference type="NCBI Taxonomy" id="817"/>
    <lineage>
        <taxon>Bacteria</taxon>
        <taxon>Pseudomonadati</taxon>
        <taxon>Bacteroidota</taxon>
        <taxon>Bacteroidia</taxon>
        <taxon>Bacteroidales</taxon>
        <taxon>Bacteroidaceae</taxon>
        <taxon>Bacteroides</taxon>
    </lineage>
</organism>
<keyword evidence="1" id="KW-1133">Transmembrane helix</keyword>
<keyword evidence="1" id="KW-0812">Transmembrane</keyword>